<dbReference type="InterPro" id="IPR001841">
    <property type="entry name" value="Znf_RING"/>
</dbReference>
<dbReference type="Gene3D" id="3.30.40.10">
    <property type="entry name" value="Zinc/RING finger domain, C3HC4 (zinc finger)"/>
    <property type="match status" value="1"/>
</dbReference>
<keyword evidence="5" id="KW-0863">Zinc-finger</keyword>
<keyword evidence="1" id="KW-0547">Nucleotide-binding</keyword>
<feature type="region of interest" description="Disordered" evidence="7">
    <location>
        <begin position="617"/>
        <end position="649"/>
    </location>
</feature>
<dbReference type="Pfam" id="PF00176">
    <property type="entry name" value="SNF2-rel_dom"/>
    <property type="match status" value="1"/>
</dbReference>
<proteinExistence type="predicted"/>
<dbReference type="InterPro" id="IPR014001">
    <property type="entry name" value="Helicase_ATP-bd"/>
</dbReference>
<dbReference type="SUPFAM" id="SSF57850">
    <property type="entry name" value="RING/U-box"/>
    <property type="match status" value="1"/>
</dbReference>
<dbReference type="SMART" id="SM00184">
    <property type="entry name" value="RING"/>
    <property type="match status" value="1"/>
</dbReference>
<keyword evidence="3 11" id="KW-0347">Helicase</keyword>
<feature type="domain" description="Helicase ATP-binding" evidence="9">
    <location>
        <begin position="55"/>
        <end position="231"/>
    </location>
</feature>
<dbReference type="GO" id="GO:0008270">
    <property type="term" value="F:zinc ion binding"/>
    <property type="evidence" value="ECO:0007669"/>
    <property type="project" value="UniProtKB-KW"/>
</dbReference>
<dbReference type="InterPro" id="IPR000330">
    <property type="entry name" value="SNF2_N"/>
</dbReference>
<feature type="domain" description="Helicase C-terminal" evidence="10">
    <location>
        <begin position="443"/>
        <end position="603"/>
    </location>
</feature>
<dbReference type="PANTHER" id="PTHR45626:SF22">
    <property type="entry name" value="DNA REPAIR PROTEIN RAD5"/>
    <property type="match status" value="1"/>
</dbReference>
<sequence>MVYNDLNETSERISQPSGLTIQLMEHQKSCVYAMRKMEDDGKLLANNIKQYGDETDFSIETSMGILADKVGSGKSLMIVSLIETCKVPNKRDIYLVGSKFIAIKSTASSNPISTNLLLIPHKLMNQWIEFFKFAPNLKIDTYKDVEDETRINTVDDLKDLDVLIVACSKSTSFFKKFQNTKWSRVIVDEADTIKLASISTFNANFIWLVTATPKSLRYSTKIYFTKIFKNITPWVFDYLIVKNNLEFIEKSIILPTPLRIIINCLTPKELSIIKNFIPKNILSMINAGNSDEAIRALNCNVDTNDNILKVITNNLVEAINNKKLELDCEQKKIYHNQKNKQDQEEKIKKIKRCIERLETRYNSIKDKIYNLNDSMCPICMDEFTKPTIVNCCQNVYCFDCITMASSNNGLCPACKAKVFKENLHIISDKENTKQNKPKDIKEKLDMLLEVLEANPEGKFLVFANFSQTFDKIQVKLDDLNITYKVLKGTTGLVQKTIDDFSNGNIRVIMLNAKFFGAGMNLQMATHVVLYHRFDADLEEQVIGRAQRLGRKDPLNVIYLIHDNETEAFTNKDKFEEMDYDKWLEQDNDNEENNIEDSKIENVSQLLIEQEHQDDTIDHIDNEDEIEVKPKSKQIKSNIRKGKNKKSAVI</sequence>
<evidence type="ECO:0000259" key="9">
    <source>
        <dbReference type="PROSITE" id="PS51192"/>
    </source>
</evidence>
<dbReference type="GO" id="GO:0008094">
    <property type="term" value="F:ATP-dependent activity, acting on DNA"/>
    <property type="evidence" value="ECO:0007669"/>
    <property type="project" value="TreeGrafter"/>
</dbReference>
<dbReference type="EMBL" id="MT418680">
    <property type="protein sequence ID" value="QKF94161.1"/>
    <property type="molecule type" value="Genomic_DNA"/>
</dbReference>
<evidence type="ECO:0000256" key="2">
    <source>
        <dbReference type="ARBA" id="ARBA00022801"/>
    </source>
</evidence>
<feature type="compositionally biased region" description="Basic residues" evidence="7">
    <location>
        <begin position="630"/>
        <end position="649"/>
    </location>
</feature>
<accession>A0A7D3R136</accession>
<evidence type="ECO:0000313" key="12">
    <source>
        <dbReference type="Proteomes" id="UP001162001"/>
    </source>
</evidence>
<dbReference type="CDD" id="cd18793">
    <property type="entry name" value="SF2_C_SNF"/>
    <property type="match status" value="1"/>
</dbReference>
<dbReference type="PROSITE" id="PS51192">
    <property type="entry name" value="HELICASE_ATP_BIND_1"/>
    <property type="match status" value="1"/>
</dbReference>
<name>A0A7D3R136_9VIRU</name>
<dbReference type="PROSITE" id="PS51194">
    <property type="entry name" value="HELICASE_CTER"/>
    <property type="match status" value="1"/>
</dbReference>
<dbReference type="Gene3D" id="3.40.50.300">
    <property type="entry name" value="P-loop containing nucleotide triphosphate hydrolases"/>
    <property type="match status" value="2"/>
</dbReference>
<evidence type="ECO:0000256" key="7">
    <source>
        <dbReference type="SAM" id="MobiDB-lite"/>
    </source>
</evidence>
<protein>
    <submittedName>
        <fullName evidence="11">SNF2 helicase with zinc finger RING-type domain</fullName>
    </submittedName>
</protein>
<dbReference type="InterPro" id="IPR001650">
    <property type="entry name" value="Helicase_C-like"/>
</dbReference>
<gene>
    <name evidence="11" type="ORF">Fadolivirus_1_703</name>
</gene>
<dbReference type="SMART" id="SM00487">
    <property type="entry name" value="DEXDc"/>
    <property type="match status" value="1"/>
</dbReference>
<dbReference type="GO" id="GO:0016787">
    <property type="term" value="F:hydrolase activity"/>
    <property type="evidence" value="ECO:0007669"/>
    <property type="project" value="UniProtKB-KW"/>
</dbReference>
<evidence type="ECO:0000313" key="11">
    <source>
        <dbReference type="EMBL" id="QKF94161.1"/>
    </source>
</evidence>
<dbReference type="InterPro" id="IPR049730">
    <property type="entry name" value="SNF2/RAD54-like_C"/>
</dbReference>
<dbReference type="SUPFAM" id="SSF52540">
    <property type="entry name" value="P-loop containing nucleoside triphosphate hydrolases"/>
    <property type="match status" value="2"/>
</dbReference>
<evidence type="ECO:0000256" key="6">
    <source>
        <dbReference type="SAM" id="Coils"/>
    </source>
</evidence>
<feature type="coiled-coil region" evidence="6">
    <location>
        <begin position="340"/>
        <end position="374"/>
    </location>
</feature>
<keyword evidence="2" id="KW-0378">Hydrolase</keyword>
<evidence type="ECO:0000256" key="1">
    <source>
        <dbReference type="ARBA" id="ARBA00022741"/>
    </source>
</evidence>
<dbReference type="PROSITE" id="PS50089">
    <property type="entry name" value="ZF_RING_2"/>
    <property type="match status" value="1"/>
</dbReference>
<evidence type="ECO:0000256" key="3">
    <source>
        <dbReference type="ARBA" id="ARBA00022806"/>
    </source>
</evidence>
<dbReference type="GO" id="GO:0005524">
    <property type="term" value="F:ATP binding"/>
    <property type="evidence" value="ECO:0007669"/>
    <property type="project" value="UniProtKB-KW"/>
</dbReference>
<dbReference type="InterPro" id="IPR027417">
    <property type="entry name" value="P-loop_NTPase"/>
</dbReference>
<dbReference type="InterPro" id="IPR050628">
    <property type="entry name" value="SNF2_RAD54_helicase_TF"/>
</dbReference>
<dbReference type="Pfam" id="PF00271">
    <property type="entry name" value="Helicase_C"/>
    <property type="match status" value="1"/>
</dbReference>
<dbReference type="Proteomes" id="UP001162001">
    <property type="component" value="Segment"/>
</dbReference>
<dbReference type="GO" id="GO:0004386">
    <property type="term" value="F:helicase activity"/>
    <property type="evidence" value="ECO:0007669"/>
    <property type="project" value="UniProtKB-KW"/>
</dbReference>
<keyword evidence="4" id="KW-0067">ATP-binding</keyword>
<evidence type="ECO:0000256" key="5">
    <source>
        <dbReference type="PROSITE-ProRule" id="PRU00175"/>
    </source>
</evidence>
<keyword evidence="12" id="KW-1185">Reference proteome</keyword>
<evidence type="ECO:0000259" key="8">
    <source>
        <dbReference type="PROSITE" id="PS50089"/>
    </source>
</evidence>
<evidence type="ECO:0000256" key="4">
    <source>
        <dbReference type="ARBA" id="ARBA00022840"/>
    </source>
</evidence>
<reference evidence="11 12" key="1">
    <citation type="submission" date="2020-04" db="EMBL/GenBank/DDBJ databases">
        <title>Advantages and limits of metagenomic assembly and binning of a giant virus.</title>
        <authorList>
            <person name="Schulz F."/>
            <person name="Andreani J."/>
            <person name="Francis R."/>
            <person name="Boudjemaa H."/>
            <person name="Bou Khalil J.Y."/>
            <person name="Lee J."/>
            <person name="La Scola B."/>
            <person name="Woyke T."/>
        </authorList>
    </citation>
    <scope>NUCLEOTIDE SEQUENCE [LARGE SCALE GENOMIC DNA]</scope>
    <source>
        <strain evidence="11 12">FV1/VV64</strain>
    </source>
</reference>
<dbReference type="PANTHER" id="PTHR45626">
    <property type="entry name" value="TRANSCRIPTION TERMINATION FACTOR 2-RELATED"/>
    <property type="match status" value="1"/>
</dbReference>
<keyword evidence="5" id="KW-0479">Metal-binding</keyword>
<dbReference type="GO" id="GO:0006281">
    <property type="term" value="P:DNA repair"/>
    <property type="evidence" value="ECO:0007669"/>
    <property type="project" value="TreeGrafter"/>
</dbReference>
<dbReference type="SMART" id="SM00490">
    <property type="entry name" value="HELICc"/>
    <property type="match status" value="1"/>
</dbReference>
<organism evidence="11 12">
    <name type="scientific">Fadolivirus FV1/VV64</name>
    <dbReference type="NCBI Taxonomy" id="3070911"/>
    <lineage>
        <taxon>Viruses</taxon>
        <taxon>Varidnaviria</taxon>
        <taxon>Bamfordvirae</taxon>
        <taxon>Nucleocytoviricota</taxon>
        <taxon>Megaviricetes</taxon>
        <taxon>Imitervirales</taxon>
        <taxon>Mimiviridae</taxon>
        <taxon>Klosneuvirinae</taxon>
        <taxon>Fadolivirus</taxon>
        <taxon>Fadolivirus algeromassiliense</taxon>
    </lineage>
</organism>
<keyword evidence="5" id="KW-0862">Zinc</keyword>
<keyword evidence="6" id="KW-0175">Coiled coil</keyword>
<evidence type="ECO:0000259" key="10">
    <source>
        <dbReference type="PROSITE" id="PS51194"/>
    </source>
</evidence>
<feature type="domain" description="RING-type" evidence="8">
    <location>
        <begin position="376"/>
        <end position="415"/>
    </location>
</feature>
<dbReference type="InterPro" id="IPR013083">
    <property type="entry name" value="Znf_RING/FYVE/PHD"/>
</dbReference>